<dbReference type="SMART" id="SM00899">
    <property type="entry name" value="FeoA"/>
    <property type="match status" value="1"/>
</dbReference>
<dbReference type="Proteomes" id="UP000826722">
    <property type="component" value="Chromosome"/>
</dbReference>
<dbReference type="InterPro" id="IPR053184">
    <property type="entry name" value="FeoA-like"/>
</dbReference>
<keyword evidence="4" id="KW-1185">Reference proteome</keyword>
<dbReference type="GO" id="GO:0046914">
    <property type="term" value="F:transition metal ion binding"/>
    <property type="evidence" value="ECO:0007669"/>
    <property type="project" value="InterPro"/>
</dbReference>
<accession>A0A8D5GF34</accession>
<dbReference type="InterPro" id="IPR038157">
    <property type="entry name" value="FeoA_core_dom"/>
</dbReference>
<proteinExistence type="predicted"/>
<evidence type="ECO:0000256" key="1">
    <source>
        <dbReference type="ARBA" id="ARBA00023004"/>
    </source>
</evidence>
<dbReference type="EMBL" id="AP024110">
    <property type="protein sequence ID" value="BCM25554.1"/>
    <property type="molecule type" value="Genomic_DNA"/>
</dbReference>
<evidence type="ECO:0000259" key="2">
    <source>
        <dbReference type="SMART" id="SM00899"/>
    </source>
</evidence>
<name>A0A8D5GF34_9PROT</name>
<dbReference type="Pfam" id="PF04023">
    <property type="entry name" value="FeoA"/>
    <property type="match status" value="1"/>
</dbReference>
<evidence type="ECO:0000313" key="4">
    <source>
        <dbReference type="Proteomes" id="UP000826722"/>
    </source>
</evidence>
<dbReference type="Gene3D" id="2.30.30.90">
    <property type="match status" value="1"/>
</dbReference>
<reference evidence="3" key="1">
    <citation type="journal article" date="2021" name="Arch. Microbiol.">
        <title>Methyloradius palustris gen. nov., sp. nov., a methanol-oxidizing bacterium isolated from snow.</title>
        <authorList>
            <person name="Miyadera T."/>
            <person name="Kojima H."/>
            <person name="Fukui M."/>
        </authorList>
    </citation>
    <scope>NUCLEOTIDE SEQUENCE</scope>
    <source>
        <strain evidence="3">Zm11</strain>
    </source>
</reference>
<dbReference type="KEGG" id="mpau:ZMTM_18130"/>
<dbReference type="PANTHER" id="PTHR43151:SF1">
    <property type="entry name" value="SSR2333 PROTEIN"/>
    <property type="match status" value="1"/>
</dbReference>
<dbReference type="RefSeq" id="WP_221763631.1">
    <property type="nucleotide sequence ID" value="NZ_AP024110.1"/>
</dbReference>
<dbReference type="AlphaFoldDB" id="A0A8D5GF34"/>
<organism evidence="3 4">
    <name type="scientific">Methyloradius palustris</name>
    <dbReference type="NCBI Taxonomy" id="2778876"/>
    <lineage>
        <taxon>Bacteria</taxon>
        <taxon>Pseudomonadati</taxon>
        <taxon>Pseudomonadota</taxon>
        <taxon>Betaproteobacteria</taxon>
        <taxon>Nitrosomonadales</taxon>
        <taxon>Methylophilaceae</taxon>
        <taxon>Methyloradius</taxon>
    </lineage>
</organism>
<dbReference type="InterPro" id="IPR007167">
    <property type="entry name" value="Fe-transptr_FeoA-like"/>
</dbReference>
<keyword evidence="1" id="KW-0408">Iron</keyword>
<dbReference type="PANTHER" id="PTHR43151">
    <property type="entry name" value="FEOA FAMILY PROTEIN"/>
    <property type="match status" value="1"/>
</dbReference>
<dbReference type="SUPFAM" id="SSF50037">
    <property type="entry name" value="C-terminal domain of transcriptional repressors"/>
    <property type="match status" value="1"/>
</dbReference>
<evidence type="ECO:0000313" key="3">
    <source>
        <dbReference type="EMBL" id="BCM25554.1"/>
    </source>
</evidence>
<feature type="domain" description="Ferrous iron transporter FeoA-like" evidence="2">
    <location>
        <begin position="2"/>
        <end position="74"/>
    </location>
</feature>
<gene>
    <name evidence="3" type="ORF">ZMTM_18130</name>
</gene>
<dbReference type="InterPro" id="IPR008988">
    <property type="entry name" value="Transcriptional_repressor_C"/>
</dbReference>
<sequence length="74" mass="8140">MIHLSSLRPGEFATIQAIDAEDTLSQRLAALGFRIGKKIELIRRASFNGPMHVRIGTTDVILRSSEAALIHISQ</sequence>
<protein>
    <recommendedName>
        <fullName evidence="2">Ferrous iron transporter FeoA-like domain-containing protein</fullName>
    </recommendedName>
</protein>